<name>A0ABT7TH93_9MICO</name>
<comment type="caution">
    <text evidence="2">The sequence shown here is derived from an EMBL/GenBank/DDBJ whole genome shotgun (WGS) entry which is preliminary data.</text>
</comment>
<organism evidence="2 3">
    <name type="scientific">Curtobacterium subtropicum</name>
    <dbReference type="NCBI Taxonomy" id="3055138"/>
    <lineage>
        <taxon>Bacteria</taxon>
        <taxon>Bacillati</taxon>
        <taxon>Actinomycetota</taxon>
        <taxon>Actinomycetes</taxon>
        <taxon>Micrococcales</taxon>
        <taxon>Microbacteriaceae</taxon>
        <taxon>Curtobacterium</taxon>
    </lineage>
</organism>
<dbReference type="Proteomes" id="UP001235720">
    <property type="component" value="Unassembled WGS sequence"/>
</dbReference>
<evidence type="ECO:0000313" key="2">
    <source>
        <dbReference type="EMBL" id="MDM7888739.1"/>
    </source>
</evidence>
<dbReference type="Gene3D" id="3.40.50.300">
    <property type="entry name" value="P-loop containing nucleotide triphosphate hydrolases"/>
    <property type="match status" value="1"/>
</dbReference>
<dbReference type="Pfam" id="PF13481">
    <property type="entry name" value="AAA_25"/>
    <property type="match status" value="1"/>
</dbReference>
<dbReference type="RefSeq" id="WP_289470347.1">
    <property type="nucleotide sequence ID" value="NZ_JAUCMM010000006.1"/>
</dbReference>
<protein>
    <submittedName>
        <fullName evidence="2">AAA family ATPase</fullName>
    </submittedName>
</protein>
<proteinExistence type="predicted"/>
<sequence length="432" mass="47500">MHEYPALRLSGWTEIPSEAWGPDWRDNFTPLQSQSVEEALFRGPLRLGDELVPKNREDEWRERVTGSKKALPIFDPTQEPPTRPYIAGLLNHGRIPALSGPKGVGKTTFVCQLCAALIIRSREFLGVFEPAEVTAEERGRDVWLINSETHPSAVHEELLRAGLAFGYRDGVPCYHDPAVVEWEQQGVLIVEHLPRNGGAVSFDLTDKAKRRLWEERLISFAARRQPPLTVIADGVTAMLGSNTSGYGVWTSGFRRLLQEAGIPNGLGVLHSPMSAVGAGRAPTPMNGVESMGEWDGIWYFGASSFPVFASTGREFYTAPRMGDPVVLNHRMTMGDDGMMRLVPRETKAADRTTSSGASGNPTATSDENQAMDQDVLARLAEAGRTGLTGTEVTGYGREGALRREARDRLVEAGLIFSITEGRGSRWFLSDHR</sequence>
<accession>A0ABT7TH93</accession>
<feature type="region of interest" description="Disordered" evidence="1">
    <location>
        <begin position="346"/>
        <end position="369"/>
    </location>
</feature>
<evidence type="ECO:0000256" key="1">
    <source>
        <dbReference type="SAM" id="MobiDB-lite"/>
    </source>
</evidence>
<feature type="compositionally biased region" description="Polar residues" evidence="1">
    <location>
        <begin position="351"/>
        <end position="369"/>
    </location>
</feature>
<evidence type="ECO:0000313" key="3">
    <source>
        <dbReference type="Proteomes" id="UP001235720"/>
    </source>
</evidence>
<dbReference type="InterPro" id="IPR027417">
    <property type="entry name" value="P-loop_NTPase"/>
</dbReference>
<keyword evidence="3" id="KW-1185">Reference proteome</keyword>
<reference evidence="2 3" key="1">
    <citation type="submission" date="2023-06" db="EMBL/GenBank/DDBJ databases">
        <authorList>
            <person name="Feng G."/>
            <person name="Li J."/>
            <person name="Zhu H."/>
        </authorList>
    </citation>
    <scope>NUCLEOTIDE SEQUENCE [LARGE SCALE GENOMIC DNA]</scope>
    <source>
        <strain evidence="2 3">RHCJP20</strain>
    </source>
</reference>
<dbReference type="EMBL" id="JAUCMM010000006">
    <property type="protein sequence ID" value="MDM7888739.1"/>
    <property type="molecule type" value="Genomic_DNA"/>
</dbReference>
<gene>
    <name evidence="2" type="ORF">QUG98_09760</name>
</gene>
<dbReference type="SUPFAM" id="SSF52540">
    <property type="entry name" value="P-loop containing nucleoside triphosphate hydrolases"/>
    <property type="match status" value="1"/>
</dbReference>